<dbReference type="AlphaFoldDB" id="A0A3E1Y2E7"/>
<sequence length="343" mass="38319">MEPIDQTDLELISRYLGKTATDAEVEQVLAWEAADPANAQLLDEWKKLWQEAAESAMYEQIDLEAEWAKMQRQMMLTPKNNLTIRHNTGWWKWAAAAAVLLIAGTTWYTLISHNKVVPVAGYNQVTLSKGQRMQLVLTDGTKVWLNGNTVLRYPSAFGTDRREVEITGGAYFEVAENAAAPFIVKTPDYAVRVLGTEFRVLAYPGNPVSVTTLVKGAVQIEGYDSAGKVQVLKAGNEAVFDRENKTMSVQSSDLTRSMQMKGEALSFKGITMGELAQKLEAIYGIKIKLGDDSLRNLKFTGKFYDDETVWKALDVIRLTAPVIYTYTGNEIFINWQQSAKTPQ</sequence>
<evidence type="ECO:0000256" key="1">
    <source>
        <dbReference type="SAM" id="Phobius"/>
    </source>
</evidence>
<dbReference type="Proteomes" id="UP000260644">
    <property type="component" value="Unassembled WGS sequence"/>
</dbReference>
<protein>
    <submittedName>
        <fullName evidence="4">DUF4974 domain-containing protein</fullName>
    </submittedName>
</protein>
<dbReference type="PANTHER" id="PTHR30273">
    <property type="entry name" value="PERIPLASMIC SIGNAL SENSOR AND SIGMA FACTOR ACTIVATOR FECR-RELATED"/>
    <property type="match status" value="1"/>
</dbReference>
<dbReference type="OrthoDB" id="676789at2"/>
<comment type="caution">
    <text evidence="4">The sequence shown here is derived from an EMBL/GenBank/DDBJ whole genome shotgun (WGS) entry which is preliminary data.</text>
</comment>
<dbReference type="Gene3D" id="3.55.50.30">
    <property type="match status" value="1"/>
</dbReference>
<evidence type="ECO:0000313" key="4">
    <source>
        <dbReference type="EMBL" id="RFS18697.1"/>
    </source>
</evidence>
<dbReference type="Pfam" id="PF04773">
    <property type="entry name" value="FecR"/>
    <property type="match status" value="1"/>
</dbReference>
<dbReference type="InterPro" id="IPR032508">
    <property type="entry name" value="FecR_C"/>
</dbReference>
<evidence type="ECO:0000313" key="5">
    <source>
        <dbReference type="Proteomes" id="UP000260644"/>
    </source>
</evidence>
<feature type="transmembrane region" description="Helical" evidence="1">
    <location>
        <begin position="90"/>
        <end position="110"/>
    </location>
</feature>
<reference evidence="4 5" key="1">
    <citation type="submission" date="2018-07" db="EMBL/GenBank/DDBJ databases">
        <title>Chitinophaga K2CV101002-2 sp. nov., isolated from a monsoon evergreen broad-leaved forest soil.</title>
        <authorList>
            <person name="Lv Y."/>
        </authorList>
    </citation>
    <scope>NUCLEOTIDE SEQUENCE [LARGE SCALE GENOMIC DNA]</scope>
    <source>
        <strain evidence="4 5">GDMCC 1.1288</strain>
    </source>
</reference>
<name>A0A3E1Y2E7_9BACT</name>
<dbReference type="PIRSF" id="PIRSF018266">
    <property type="entry name" value="FecR"/>
    <property type="match status" value="1"/>
</dbReference>
<feature type="domain" description="FecR protein" evidence="2">
    <location>
        <begin position="126"/>
        <end position="218"/>
    </location>
</feature>
<proteinExistence type="predicted"/>
<keyword evidence="1" id="KW-0812">Transmembrane</keyword>
<organism evidence="4 5">
    <name type="scientific">Chitinophaga silvatica</name>
    <dbReference type="NCBI Taxonomy" id="2282649"/>
    <lineage>
        <taxon>Bacteria</taxon>
        <taxon>Pseudomonadati</taxon>
        <taxon>Bacteroidota</taxon>
        <taxon>Chitinophagia</taxon>
        <taxon>Chitinophagales</taxon>
        <taxon>Chitinophagaceae</taxon>
        <taxon>Chitinophaga</taxon>
    </lineage>
</organism>
<accession>A0A3E1Y2E7</accession>
<dbReference type="InterPro" id="IPR006860">
    <property type="entry name" value="FecR"/>
</dbReference>
<keyword evidence="5" id="KW-1185">Reference proteome</keyword>
<dbReference type="RefSeq" id="WP_116978934.1">
    <property type="nucleotide sequence ID" value="NZ_QPMM01000020.1"/>
</dbReference>
<evidence type="ECO:0000259" key="3">
    <source>
        <dbReference type="Pfam" id="PF16344"/>
    </source>
</evidence>
<keyword evidence="1" id="KW-1133">Transmembrane helix</keyword>
<dbReference type="InterPro" id="IPR012373">
    <property type="entry name" value="Ferrdict_sens_TM"/>
</dbReference>
<dbReference type="Gene3D" id="2.60.120.1440">
    <property type="match status" value="1"/>
</dbReference>
<gene>
    <name evidence="4" type="ORF">DVR12_27005</name>
</gene>
<dbReference type="PANTHER" id="PTHR30273:SF2">
    <property type="entry name" value="PROTEIN FECR"/>
    <property type="match status" value="1"/>
</dbReference>
<feature type="domain" description="Protein FecR C-terminal" evidence="3">
    <location>
        <begin position="265"/>
        <end position="333"/>
    </location>
</feature>
<dbReference type="Pfam" id="PF16344">
    <property type="entry name" value="FecR_C"/>
    <property type="match status" value="1"/>
</dbReference>
<dbReference type="EMBL" id="QPMM01000020">
    <property type="protein sequence ID" value="RFS18697.1"/>
    <property type="molecule type" value="Genomic_DNA"/>
</dbReference>
<dbReference type="GO" id="GO:0016989">
    <property type="term" value="F:sigma factor antagonist activity"/>
    <property type="evidence" value="ECO:0007669"/>
    <property type="project" value="TreeGrafter"/>
</dbReference>
<keyword evidence="1" id="KW-0472">Membrane</keyword>
<evidence type="ECO:0000259" key="2">
    <source>
        <dbReference type="Pfam" id="PF04773"/>
    </source>
</evidence>